<dbReference type="EMBL" id="CP067341">
    <property type="protein sequence ID" value="QQP10925.1"/>
    <property type="molecule type" value="Genomic_DNA"/>
</dbReference>
<sequence length="201" mass="23643">MANPINNIMFLKSLTQNQLKRVGDKNKKAVTMFKTYFINRYDSSFYIANIVITVGYNYAAMCSFLKKHQLQFEDFTEYLLNKYNLDFDEDLIEYILKKRIGKLDKIDKTNMEMLFRRKIICSKCGKIYARKGGKNVRYICSGRLKSKEFCDTEVSTILESDLLRQITKDTGITDFTEKLLSALIDHIKVYENETFKITYNN</sequence>
<accession>A0ABX7ANY7</accession>
<organism evidence="3 4">
    <name type="scientific">Lysinibacillus agricola</name>
    <dbReference type="NCBI Taxonomy" id="2590012"/>
    <lineage>
        <taxon>Bacteria</taxon>
        <taxon>Bacillati</taxon>
        <taxon>Bacillota</taxon>
        <taxon>Bacilli</taxon>
        <taxon>Bacillales</taxon>
        <taxon>Bacillaceae</taxon>
        <taxon>Lysinibacillus</taxon>
    </lineage>
</organism>
<protein>
    <submittedName>
        <fullName evidence="3">Zinc ribbon domain-containing protein</fullName>
    </submittedName>
</protein>
<evidence type="ECO:0000313" key="3">
    <source>
        <dbReference type="EMBL" id="QQP10925.1"/>
    </source>
</evidence>
<keyword evidence="1" id="KW-1133">Transmembrane helix</keyword>
<dbReference type="InterPro" id="IPR025827">
    <property type="entry name" value="Zn_ribbon_recom_dom"/>
</dbReference>
<proteinExistence type="predicted"/>
<keyword evidence="1" id="KW-0812">Transmembrane</keyword>
<gene>
    <name evidence="3" type="ORF">FJQ98_16915</name>
</gene>
<feature type="domain" description="Recombinase zinc beta ribbon" evidence="2">
    <location>
        <begin position="114"/>
        <end position="166"/>
    </location>
</feature>
<dbReference type="Pfam" id="PF13408">
    <property type="entry name" value="Zn_ribbon_recom"/>
    <property type="match status" value="1"/>
</dbReference>
<keyword evidence="4" id="KW-1185">Reference proteome</keyword>
<name>A0ABX7ANY7_9BACI</name>
<evidence type="ECO:0000313" key="4">
    <source>
        <dbReference type="Proteomes" id="UP000596049"/>
    </source>
</evidence>
<evidence type="ECO:0000259" key="2">
    <source>
        <dbReference type="Pfam" id="PF13408"/>
    </source>
</evidence>
<feature type="transmembrane region" description="Helical" evidence="1">
    <location>
        <begin position="45"/>
        <end position="65"/>
    </location>
</feature>
<dbReference type="RefSeq" id="WP_053595615.1">
    <property type="nucleotide sequence ID" value="NZ_CP067341.1"/>
</dbReference>
<keyword evidence="1" id="KW-0472">Membrane</keyword>
<reference evidence="3 4" key="1">
    <citation type="submission" date="2020-01" db="EMBL/GenBank/DDBJ databases">
        <authorList>
            <person name="Liu G."/>
            <person name="Liu B."/>
        </authorList>
    </citation>
    <scope>NUCLEOTIDE SEQUENCE [LARGE SCALE GENOMIC DNA]</scope>
    <source>
        <strain evidence="3 4">FJAT-51161</strain>
    </source>
</reference>
<evidence type="ECO:0000256" key="1">
    <source>
        <dbReference type="SAM" id="Phobius"/>
    </source>
</evidence>
<dbReference type="Proteomes" id="UP000596049">
    <property type="component" value="Chromosome"/>
</dbReference>